<dbReference type="Proteomes" id="UP000438120">
    <property type="component" value="Unassembled WGS sequence"/>
</dbReference>
<dbReference type="InterPro" id="IPR011013">
    <property type="entry name" value="Gal_mutarotase_sf_dom"/>
</dbReference>
<comment type="caution">
    <text evidence="1">The sequence shown here is derived from an EMBL/GenBank/DDBJ whole genome shotgun (WGS) entry which is preliminary data.</text>
</comment>
<organism evidence="1 2">
    <name type="scientific">Lactobacillus porci</name>
    <dbReference type="NCBI Taxonomy" id="2012477"/>
    <lineage>
        <taxon>Bacteria</taxon>
        <taxon>Bacillati</taxon>
        <taxon>Bacillota</taxon>
        <taxon>Bacilli</taxon>
        <taxon>Lactobacillales</taxon>
        <taxon>Lactobacillaceae</taxon>
        <taxon>Lactobacillus</taxon>
    </lineage>
</organism>
<dbReference type="RefSeq" id="WP_154548042.1">
    <property type="nucleotide sequence ID" value="NZ_VUMX01000008.1"/>
</dbReference>
<dbReference type="GO" id="GO:0030246">
    <property type="term" value="F:carbohydrate binding"/>
    <property type="evidence" value="ECO:0007669"/>
    <property type="project" value="InterPro"/>
</dbReference>
<name>A0A6A8MDD5_9LACO</name>
<dbReference type="SUPFAM" id="SSF74650">
    <property type="entry name" value="Galactose mutarotase-like"/>
    <property type="match status" value="1"/>
</dbReference>
<dbReference type="GO" id="GO:0005975">
    <property type="term" value="P:carbohydrate metabolic process"/>
    <property type="evidence" value="ECO:0007669"/>
    <property type="project" value="InterPro"/>
</dbReference>
<evidence type="ECO:0000313" key="1">
    <source>
        <dbReference type="EMBL" id="MST86857.1"/>
    </source>
</evidence>
<evidence type="ECO:0008006" key="3">
    <source>
        <dbReference type="Google" id="ProtNLM"/>
    </source>
</evidence>
<accession>A0A6A8MDD5</accession>
<gene>
    <name evidence="1" type="ORF">FYJ62_04205</name>
</gene>
<proteinExistence type="predicted"/>
<dbReference type="GO" id="GO:0003824">
    <property type="term" value="F:catalytic activity"/>
    <property type="evidence" value="ECO:0007669"/>
    <property type="project" value="InterPro"/>
</dbReference>
<sequence length="163" mass="18416">MITNRINNFTANTMYYSLGFHPAFNIEGDVADYRLDFAPEQEKLTDLLIDPAPFRSEKEAAVELKDSSLPLSYPMLDKGLKIYNADDISTVKLTSSHTHSITMDLHDFPFLAVWSPEKKQASFVCVEAFRGLSDQYGKVGELKERGTSCFPRVVQFAGNVDYF</sequence>
<dbReference type="InterPro" id="IPR014718">
    <property type="entry name" value="GH-type_carb-bd"/>
</dbReference>
<dbReference type="AlphaFoldDB" id="A0A6A8MDD5"/>
<keyword evidence="2" id="KW-1185">Reference proteome</keyword>
<protein>
    <recommendedName>
        <fullName evidence="3">Aldose 1-epimerase</fullName>
    </recommendedName>
</protein>
<dbReference type="OrthoDB" id="9795355at2"/>
<dbReference type="Gene3D" id="2.70.98.10">
    <property type="match status" value="1"/>
</dbReference>
<dbReference type="EMBL" id="VUMX01000008">
    <property type="protein sequence ID" value="MST86857.1"/>
    <property type="molecule type" value="Genomic_DNA"/>
</dbReference>
<reference evidence="1 2" key="1">
    <citation type="submission" date="2019-08" db="EMBL/GenBank/DDBJ databases">
        <title>In-depth cultivation of the pig gut microbiome towards novel bacterial diversity and tailored functional studies.</title>
        <authorList>
            <person name="Wylensek D."/>
            <person name="Hitch T.C.A."/>
            <person name="Clavel T."/>
        </authorList>
    </citation>
    <scope>NUCLEOTIDE SEQUENCE [LARGE SCALE GENOMIC DNA]</scope>
    <source>
        <strain evidence="1 2">Bifido-178-WT-2B</strain>
    </source>
</reference>
<evidence type="ECO:0000313" key="2">
    <source>
        <dbReference type="Proteomes" id="UP000438120"/>
    </source>
</evidence>